<evidence type="ECO:0000313" key="2">
    <source>
        <dbReference type="Proteomes" id="UP000064183"/>
    </source>
</evidence>
<dbReference type="KEGG" id="sgb:WQO_00420"/>
<proteinExistence type="predicted"/>
<dbReference type="EMBL" id="CP013738">
    <property type="protein sequence ID" value="ALU91968.1"/>
    <property type="molecule type" value="Genomic_DNA"/>
</dbReference>
<evidence type="ECO:0000313" key="1">
    <source>
        <dbReference type="EMBL" id="ALU91968.1"/>
    </source>
</evidence>
<protein>
    <submittedName>
        <fullName evidence="1">Uncharacterized protein</fullName>
    </submittedName>
</protein>
<gene>
    <name evidence="1" type="ORF">WQO_00420</name>
</gene>
<dbReference type="AlphaFoldDB" id="A0A0U2SNQ4"/>
<accession>A0A0U2SNQ4</accession>
<organism evidence="1 2">
    <name type="scientific">Streptomyces globisporus C-1027</name>
    <dbReference type="NCBI Taxonomy" id="1172567"/>
    <lineage>
        <taxon>Bacteria</taxon>
        <taxon>Bacillati</taxon>
        <taxon>Actinomycetota</taxon>
        <taxon>Actinomycetes</taxon>
        <taxon>Kitasatosporales</taxon>
        <taxon>Streptomycetaceae</taxon>
        <taxon>Streptomyces</taxon>
    </lineage>
</organism>
<dbReference type="Proteomes" id="UP000064183">
    <property type="component" value="Chromosome"/>
</dbReference>
<sequence length="72" mass="8012">MSRLRRAGRLLYRAHVTRVVAMPQLGHRLRSFRFTLGLAPTSFAVCRETGGSGRTTFLRAPSAHNVLAVQFS</sequence>
<reference evidence="1 2" key="1">
    <citation type="journal article" date="2012" name="J. Bacteriol.">
        <title>Draft genome sequence of Streptomyces globisporus C-1027, which produces an antitumor antibiotic consisting of a nine-membered enediyne with a chromoprotein.</title>
        <authorList>
            <person name="Wang L."/>
            <person name="Wang S."/>
            <person name="He Q."/>
            <person name="Yu T."/>
            <person name="Li Q."/>
            <person name="Hong B."/>
        </authorList>
    </citation>
    <scope>NUCLEOTIDE SEQUENCE [LARGE SCALE GENOMIC DNA]</scope>
    <source>
        <strain evidence="1 2">C-1027</strain>
    </source>
</reference>
<name>A0A0U2SNQ4_STRGL</name>